<dbReference type="Gene3D" id="3.20.80.10">
    <property type="entry name" value="Regulatory factor, effector binding domain"/>
    <property type="match status" value="1"/>
</dbReference>
<organism evidence="1 2">
    <name type="scientific">Corynebacterium felinum</name>
    <dbReference type="NCBI Taxonomy" id="131318"/>
    <lineage>
        <taxon>Bacteria</taxon>
        <taxon>Bacillati</taxon>
        <taxon>Actinomycetota</taxon>
        <taxon>Actinomycetes</taxon>
        <taxon>Mycobacteriales</taxon>
        <taxon>Corynebacteriaceae</taxon>
        <taxon>Corynebacterium</taxon>
    </lineage>
</organism>
<dbReference type="RefSeq" id="WP_277103530.1">
    <property type="nucleotide sequence ID" value="NZ_BAAAJS010000069.1"/>
</dbReference>
<proteinExistence type="predicted"/>
<evidence type="ECO:0008006" key="3">
    <source>
        <dbReference type="Google" id="ProtNLM"/>
    </source>
</evidence>
<reference evidence="1 2" key="1">
    <citation type="submission" date="2023-07" db="EMBL/GenBank/DDBJ databases">
        <title>Sequencing the genomes of 1000 actinobacteria strains.</title>
        <authorList>
            <person name="Klenk H.-P."/>
        </authorList>
    </citation>
    <scope>NUCLEOTIDE SEQUENCE [LARGE SCALE GENOMIC DNA]</scope>
    <source>
        <strain evidence="1 2">DSM 44508</strain>
    </source>
</reference>
<dbReference type="InterPro" id="IPR011256">
    <property type="entry name" value="Reg_factor_effector_dom_sf"/>
</dbReference>
<comment type="caution">
    <text evidence="1">The sequence shown here is derived from an EMBL/GenBank/DDBJ whole genome shotgun (WGS) entry which is preliminary data.</text>
</comment>
<name>A0ABU2BBM4_9CORY</name>
<dbReference type="SUPFAM" id="SSF55136">
    <property type="entry name" value="Probable bacterial effector-binding domain"/>
    <property type="match status" value="1"/>
</dbReference>
<dbReference type="EMBL" id="JAVDYF010000001">
    <property type="protein sequence ID" value="MDR7356011.1"/>
    <property type="molecule type" value="Genomic_DNA"/>
</dbReference>
<protein>
    <recommendedName>
        <fullName evidence="3">Bacterial transcription activator, effector binding domain</fullName>
    </recommendedName>
</protein>
<sequence>MVSLNFSSVPQRFFVGKRALLDHDAMMKFFDTAFADAAAVMAAAEADLGASASYYFPAAAELFDVFSGFEIPEHKLDDVLDRAATVDVEVYEFTPGEVASWTYEGSYDGLGQAWEEFQQAVSQHFAKNGASTPQHRLSWENYVSMPTEDNPEAPTLTELNWALDETNPKKVSADSPEVEAAGD</sequence>
<evidence type="ECO:0000313" key="2">
    <source>
        <dbReference type="Proteomes" id="UP001183619"/>
    </source>
</evidence>
<dbReference type="Proteomes" id="UP001183619">
    <property type="component" value="Unassembled WGS sequence"/>
</dbReference>
<keyword evidence="2" id="KW-1185">Reference proteome</keyword>
<evidence type="ECO:0000313" key="1">
    <source>
        <dbReference type="EMBL" id="MDR7356011.1"/>
    </source>
</evidence>
<accession>A0ABU2BBM4</accession>
<gene>
    <name evidence="1" type="ORF">J2S37_002549</name>
</gene>